<dbReference type="SMART" id="SM00020">
    <property type="entry name" value="Tryp_SPc"/>
    <property type="match status" value="1"/>
</dbReference>
<evidence type="ECO:0000256" key="5">
    <source>
        <dbReference type="ARBA" id="ARBA00022825"/>
    </source>
</evidence>
<keyword evidence="6" id="KW-0865">Zymogen</keyword>
<keyword evidence="7" id="KW-1015">Disulfide bond</keyword>
<dbReference type="GeneID" id="106514995"/>
<dbReference type="InterPro" id="IPR018114">
    <property type="entry name" value="TRYPSIN_HIS"/>
</dbReference>
<dbReference type="InterPro" id="IPR043504">
    <property type="entry name" value="Peptidase_S1_PA_chymotrypsin"/>
</dbReference>
<evidence type="ECO:0000256" key="2">
    <source>
        <dbReference type="ARBA" id="ARBA00022670"/>
    </source>
</evidence>
<dbReference type="PRINTS" id="PR00722">
    <property type="entry name" value="CHYMOTRYPSIN"/>
</dbReference>
<dbReference type="Gene3D" id="2.40.10.10">
    <property type="entry name" value="Trypsin-like serine proteases"/>
    <property type="match status" value="1"/>
</dbReference>
<dbReference type="Pfam" id="PF00089">
    <property type="entry name" value="Trypsin"/>
    <property type="match status" value="1"/>
</dbReference>
<proteinExistence type="predicted"/>
<keyword evidence="3 11" id="KW-0732">Signal</keyword>
<evidence type="ECO:0000256" key="3">
    <source>
        <dbReference type="ARBA" id="ARBA00022729"/>
    </source>
</evidence>
<dbReference type="InterPro" id="IPR001314">
    <property type="entry name" value="Peptidase_S1A"/>
</dbReference>
<evidence type="ECO:0000256" key="10">
    <source>
        <dbReference type="RuleBase" id="RU363034"/>
    </source>
</evidence>
<name>A0A2I4AWZ2_AUSLI</name>
<evidence type="ECO:0000313" key="13">
    <source>
        <dbReference type="Proteomes" id="UP000192220"/>
    </source>
</evidence>
<keyword evidence="2 10" id="KW-0645">Protease</keyword>
<dbReference type="FunFam" id="2.40.10.10:FF:000005">
    <property type="entry name" value="Serine protease 37"/>
    <property type="match status" value="1"/>
</dbReference>
<protein>
    <recommendedName>
        <fullName evidence="9">trypsin</fullName>
        <ecNumber evidence="9">3.4.21.4</ecNumber>
    </recommendedName>
</protein>
<feature type="domain" description="Peptidase S1" evidence="12">
    <location>
        <begin position="21"/>
        <end position="234"/>
    </location>
</feature>
<dbReference type="Proteomes" id="UP000192220">
    <property type="component" value="Unplaced"/>
</dbReference>
<dbReference type="PROSITE" id="PS50240">
    <property type="entry name" value="TRYPSIN_DOM"/>
    <property type="match status" value="1"/>
</dbReference>
<gene>
    <name evidence="14" type="primary">LOC106514995</name>
</gene>
<evidence type="ECO:0000256" key="7">
    <source>
        <dbReference type="ARBA" id="ARBA00023157"/>
    </source>
</evidence>
<dbReference type="FunCoup" id="A0A2I4AWZ2">
    <property type="interactions" value="6"/>
</dbReference>
<dbReference type="InterPro" id="IPR001254">
    <property type="entry name" value="Trypsin_dom"/>
</dbReference>
<dbReference type="CDD" id="cd00190">
    <property type="entry name" value="Tryp_SPc"/>
    <property type="match status" value="1"/>
</dbReference>
<dbReference type="InterPro" id="IPR033116">
    <property type="entry name" value="TRYPSIN_SER"/>
</dbReference>
<comment type="catalytic activity">
    <reaction evidence="8">
        <text>Preferential cleavage: Arg-|-Xaa, Lys-|-Xaa.</text>
        <dbReference type="EC" id="3.4.21.4"/>
    </reaction>
</comment>
<evidence type="ECO:0000256" key="4">
    <source>
        <dbReference type="ARBA" id="ARBA00022801"/>
    </source>
</evidence>
<comment type="subcellular location">
    <subcellularLocation>
        <location evidence="1">Secreted</location>
        <location evidence="1">Extracellular space</location>
    </subcellularLocation>
</comment>
<keyword evidence="4 10" id="KW-0378">Hydrolase</keyword>
<evidence type="ECO:0000256" key="11">
    <source>
        <dbReference type="SAM" id="SignalP"/>
    </source>
</evidence>
<dbReference type="RefSeq" id="XP_013860011.1">
    <property type="nucleotide sequence ID" value="XM_014004557.1"/>
</dbReference>
<dbReference type="AlphaFoldDB" id="A0A2I4AWZ2"/>
<dbReference type="STRING" id="52670.A0A2I4AWZ2"/>
<dbReference type="KEGG" id="alim:106514995"/>
<dbReference type="EC" id="3.4.21.4" evidence="9"/>
<dbReference type="PROSITE" id="PS00134">
    <property type="entry name" value="TRYPSIN_HIS"/>
    <property type="match status" value="1"/>
</dbReference>
<dbReference type="InParanoid" id="A0A2I4AWZ2"/>
<dbReference type="InterPro" id="IPR009003">
    <property type="entry name" value="Peptidase_S1_PA"/>
</dbReference>
<evidence type="ECO:0000256" key="6">
    <source>
        <dbReference type="ARBA" id="ARBA00023145"/>
    </source>
</evidence>
<evidence type="ECO:0000256" key="9">
    <source>
        <dbReference type="ARBA" id="ARBA00038868"/>
    </source>
</evidence>
<dbReference type="SUPFAM" id="SSF50494">
    <property type="entry name" value="Trypsin-like serine proteases"/>
    <property type="match status" value="1"/>
</dbReference>
<keyword evidence="5 10" id="KW-0720">Serine protease</keyword>
<evidence type="ECO:0000313" key="14">
    <source>
        <dbReference type="RefSeq" id="XP_013860011.1"/>
    </source>
</evidence>
<dbReference type="OrthoDB" id="5565075at2759"/>
<evidence type="ECO:0000256" key="1">
    <source>
        <dbReference type="ARBA" id="ARBA00004239"/>
    </source>
</evidence>
<keyword evidence="13" id="KW-1185">Reference proteome</keyword>
<dbReference type="GO" id="GO:0005576">
    <property type="term" value="C:extracellular region"/>
    <property type="evidence" value="ECO:0007669"/>
    <property type="project" value="UniProtKB-SubCell"/>
</dbReference>
<reference evidence="14" key="1">
    <citation type="submission" date="2025-08" db="UniProtKB">
        <authorList>
            <consortium name="RefSeq"/>
        </authorList>
    </citation>
    <scope>IDENTIFICATION</scope>
    <source>
        <strain evidence="14">Quisiro</strain>
        <tissue evidence="14">Liver</tissue>
    </source>
</reference>
<evidence type="ECO:0000256" key="8">
    <source>
        <dbReference type="ARBA" id="ARBA00036320"/>
    </source>
</evidence>
<dbReference type="GO" id="GO:0004252">
    <property type="term" value="F:serine-type endopeptidase activity"/>
    <property type="evidence" value="ECO:0007669"/>
    <property type="project" value="UniProtKB-EC"/>
</dbReference>
<organism evidence="13 14">
    <name type="scientific">Austrofundulus limnaeus</name>
    <name type="common">Annual killifish</name>
    <dbReference type="NCBI Taxonomy" id="52670"/>
    <lineage>
        <taxon>Eukaryota</taxon>
        <taxon>Metazoa</taxon>
        <taxon>Chordata</taxon>
        <taxon>Craniata</taxon>
        <taxon>Vertebrata</taxon>
        <taxon>Euteleostomi</taxon>
        <taxon>Actinopterygii</taxon>
        <taxon>Neopterygii</taxon>
        <taxon>Teleostei</taxon>
        <taxon>Neoteleostei</taxon>
        <taxon>Acanthomorphata</taxon>
        <taxon>Ovalentaria</taxon>
        <taxon>Atherinomorphae</taxon>
        <taxon>Cyprinodontiformes</taxon>
        <taxon>Rivulidae</taxon>
        <taxon>Austrofundulus</taxon>
    </lineage>
</organism>
<accession>A0A2I4AWZ2</accession>
<feature type="signal peptide" evidence="11">
    <location>
        <begin position="1"/>
        <end position="18"/>
    </location>
</feature>
<dbReference type="GO" id="GO:0006508">
    <property type="term" value="P:proteolysis"/>
    <property type="evidence" value="ECO:0007669"/>
    <property type="project" value="UniProtKB-KW"/>
</dbReference>
<dbReference type="PANTHER" id="PTHR24271">
    <property type="entry name" value="KALLIKREIN-RELATED"/>
    <property type="match status" value="1"/>
</dbReference>
<feature type="chain" id="PRO_5014193778" description="trypsin" evidence="11">
    <location>
        <begin position="19"/>
        <end position="236"/>
    </location>
</feature>
<evidence type="ECO:0000259" key="12">
    <source>
        <dbReference type="PROSITE" id="PS50240"/>
    </source>
</evidence>
<sequence length="236" mass="26159">MFLAALMLVLTLNGEVHAGEIIGGNVVKQYSRPYMVLLEWRNQMNVTEYCGGFLLSEDFVMTAAHCWATSYRVFLGLHSFRDNEKIVLTVKQAFPHKEYSNQTYQNDIMLLKLSTKATFSNRVKPIPLADQEGDSLPKSCSVAGWGPTSINGPLSNKLMEVNVTLTDDEQCVKQNVYCSKGKGPYIGDSGGPLVCEDGKAYGVVSQGMILSSDSILCTYTKIPDSREWITYIMGEI</sequence>
<dbReference type="PROSITE" id="PS00135">
    <property type="entry name" value="TRYPSIN_SER"/>
    <property type="match status" value="1"/>
</dbReference>
<dbReference type="PANTHER" id="PTHR24271:SF81">
    <property type="entry name" value="GRANZYME B"/>
    <property type="match status" value="1"/>
</dbReference>